<proteinExistence type="predicted"/>
<organism evidence="1 2">
    <name type="scientific">Cricetulus griseus</name>
    <name type="common">Chinese hamster</name>
    <name type="synonym">Cricetulus barabensis griseus</name>
    <dbReference type="NCBI Taxonomy" id="10029"/>
    <lineage>
        <taxon>Eukaryota</taxon>
        <taxon>Metazoa</taxon>
        <taxon>Chordata</taxon>
        <taxon>Craniata</taxon>
        <taxon>Vertebrata</taxon>
        <taxon>Euteleostomi</taxon>
        <taxon>Mammalia</taxon>
        <taxon>Eutheria</taxon>
        <taxon>Euarchontoglires</taxon>
        <taxon>Glires</taxon>
        <taxon>Rodentia</taxon>
        <taxon>Myomorpha</taxon>
        <taxon>Muroidea</taxon>
        <taxon>Cricetidae</taxon>
        <taxon>Cricetinae</taxon>
        <taxon>Cricetulus</taxon>
    </lineage>
</organism>
<reference evidence="2" key="1">
    <citation type="journal article" date="2011" name="Nat. Biotechnol.">
        <title>The genomic sequence of the Chinese hamster ovary (CHO)-K1 cell line.</title>
        <authorList>
            <person name="Xu X."/>
            <person name="Nagarajan H."/>
            <person name="Lewis N.E."/>
            <person name="Pan S."/>
            <person name="Cai Z."/>
            <person name="Liu X."/>
            <person name="Chen W."/>
            <person name="Xie M."/>
            <person name="Wang W."/>
            <person name="Hammond S."/>
            <person name="Andersen M.R."/>
            <person name="Neff N."/>
            <person name="Passarelli B."/>
            <person name="Koh W."/>
            <person name="Fan H.C."/>
            <person name="Wang J."/>
            <person name="Gui Y."/>
            <person name="Lee K.H."/>
            <person name="Betenbaugh M.J."/>
            <person name="Quake S.R."/>
            <person name="Famili I."/>
            <person name="Palsson B.O."/>
            <person name="Wang J."/>
        </authorList>
    </citation>
    <scope>NUCLEOTIDE SEQUENCE [LARGE SCALE GENOMIC DNA]</scope>
    <source>
        <strain evidence="2">CHO K1 cell line</strain>
    </source>
</reference>
<dbReference type="InParanoid" id="G3IQB6"/>
<name>G3IQB6_CRIGR</name>
<sequence length="70" mass="7966">MGLLGLMWESNIPPYSVHLFLARMFECLTKNFNLFIFKVLIIVGIANFKIGPKILPLLFELCGIACNIHK</sequence>
<protein>
    <submittedName>
        <fullName evidence="1">Uncharacterized protein</fullName>
    </submittedName>
</protein>
<dbReference type="Proteomes" id="UP000001075">
    <property type="component" value="Unassembled WGS sequence"/>
</dbReference>
<evidence type="ECO:0000313" key="2">
    <source>
        <dbReference type="Proteomes" id="UP000001075"/>
    </source>
</evidence>
<dbReference type="EMBL" id="JH055892">
    <property type="protein sequence ID" value="EGV91166.1"/>
    <property type="molecule type" value="Genomic_DNA"/>
</dbReference>
<accession>G3IQB6</accession>
<dbReference type="AlphaFoldDB" id="G3IQB6"/>
<evidence type="ECO:0000313" key="1">
    <source>
        <dbReference type="EMBL" id="EGV91166.1"/>
    </source>
</evidence>
<gene>
    <name evidence="1" type="ORF">I79_026228</name>
</gene>